<dbReference type="Gene3D" id="3.20.20.80">
    <property type="entry name" value="Glycosidases"/>
    <property type="match status" value="1"/>
</dbReference>
<reference evidence="4" key="1">
    <citation type="journal article" date="2021" name="Genome Biol. Evol.">
        <title>A High-Quality Reference Genome for a Parasitic Bivalve with Doubly Uniparental Inheritance (Bivalvia: Unionida).</title>
        <authorList>
            <person name="Smith C.H."/>
        </authorList>
    </citation>
    <scope>NUCLEOTIDE SEQUENCE</scope>
    <source>
        <strain evidence="4">CHS0354</strain>
    </source>
</reference>
<feature type="transmembrane region" description="Helical" evidence="2">
    <location>
        <begin position="104"/>
        <end position="126"/>
    </location>
</feature>
<dbReference type="Gene3D" id="2.60.40.1180">
    <property type="entry name" value="Golgi alpha-mannosidase II"/>
    <property type="match status" value="1"/>
</dbReference>
<organism evidence="4 5">
    <name type="scientific">Potamilus streckersoni</name>
    <dbReference type="NCBI Taxonomy" id="2493646"/>
    <lineage>
        <taxon>Eukaryota</taxon>
        <taxon>Metazoa</taxon>
        <taxon>Spiralia</taxon>
        <taxon>Lophotrochozoa</taxon>
        <taxon>Mollusca</taxon>
        <taxon>Bivalvia</taxon>
        <taxon>Autobranchia</taxon>
        <taxon>Heteroconchia</taxon>
        <taxon>Palaeoheterodonta</taxon>
        <taxon>Unionida</taxon>
        <taxon>Unionoidea</taxon>
        <taxon>Unionidae</taxon>
        <taxon>Ambleminae</taxon>
        <taxon>Lampsilini</taxon>
        <taxon>Potamilus</taxon>
    </lineage>
</organism>
<dbReference type="AlphaFoldDB" id="A0AAE0TCJ8"/>
<dbReference type="PANTHER" id="PTHR43053:SF6">
    <property type="entry name" value="SITS-BINDING PROTEIN"/>
    <property type="match status" value="1"/>
</dbReference>
<comment type="caution">
    <text evidence="4">The sequence shown here is derived from an EMBL/GenBank/DDBJ whole genome shotgun (WGS) entry which is preliminary data.</text>
</comment>
<evidence type="ECO:0000313" key="5">
    <source>
        <dbReference type="Proteomes" id="UP001195483"/>
    </source>
</evidence>
<gene>
    <name evidence="4" type="ORF">CHS0354_036736</name>
</gene>
<feature type="domain" description="Glycosyl hydrolase family 31 C-terminal" evidence="3">
    <location>
        <begin position="655"/>
        <end position="738"/>
    </location>
</feature>
<keyword evidence="2" id="KW-0472">Membrane</keyword>
<dbReference type="InterPro" id="IPR050985">
    <property type="entry name" value="Alpha-glycosidase_related"/>
</dbReference>
<dbReference type="InterPro" id="IPR017853">
    <property type="entry name" value="GH"/>
</dbReference>
<feature type="compositionally biased region" description="Polar residues" evidence="1">
    <location>
        <begin position="55"/>
        <end position="66"/>
    </location>
</feature>
<dbReference type="SUPFAM" id="SSF51011">
    <property type="entry name" value="Glycosyl hydrolase domain"/>
    <property type="match status" value="1"/>
</dbReference>
<dbReference type="InterPro" id="IPR048395">
    <property type="entry name" value="Glyco_hydro_31_C"/>
</dbReference>
<proteinExistence type="predicted"/>
<feature type="region of interest" description="Disordered" evidence="1">
    <location>
        <begin position="31"/>
        <end position="66"/>
    </location>
</feature>
<name>A0AAE0TCJ8_9BIVA</name>
<dbReference type="InterPro" id="IPR013780">
    <property type="entry name" value="Glyco_hydro_b"/>
</dbReference>
<dbReference type="SUPFAM" id="SSF51445">
    <property type="entry name" value="(Trans)glycosidases"/>
    <property type="match status" value="1"/>
</dbReference>
<dbReference type="Pfam" id="PF21365">
    <property type="entry name" value="Glyco_hydro_31_3rd"/>
    <property type="match status" value="1"/>
</dbReference>
<keyword evidence="5" id="KW-1185">Reference proteome</keyword>
<evidence type="ECO:0000259" key="3">
    <source>
        <dbReference type="Pfam" id="PF21365"/>
    </source>
</evidence>
<accession>A0AAE0TCJ8</accession>
<reference evidence="4" key="2">
    <citation type="journal article" date="2021" name="Genome Biol. Evol.">
        <title>Developing a high-quality reference genome for a parasitic bivalve with doubly uniparental inheritance (Bivalvia: Unionida).</title>
        <authorList>
            <person name="Smith C.H."/>
        </authorList>
    </citation>
    <scope>NUCLEOTIDE SEQUENCE</scope>
    <source>
        <strain evidence="4">CHS0354</strain>
        <tissue evidence="4">Mantle</tissue>
    </source>
</reference>
<evidence type="ECO:0000256" key="2">
    <source>
        <dbReference type="SAM" id="Phobius"/>
    </source>
</evidence>
<protein>
    <recommendedName>
        <fullName evidence="3">Glycosyl hydrolase family 31 C-terminal domain-containing protein</fullName>
    </recommendedName>
</protein>
<sequence>MESTEESESNVVGEKENDKLLRRSINQRFAAHKYMDSPQRQTSKDISVQPLEASHAQQTENSYTVDNQASSEFKAHKAEAKYLKHVEGQEDSPKNTKGDCKRNILRIVVMMMFVIIAVGVMVIWILQESRPKKHIGNDYFDFIYSKQVLHVYNAEQQIILTGYLQYMPQNEEKDKKFKKCYVKDPDISYCFHWPDDTKLRLYTYNIGDVHCANIVWDDIYGPKSVPRDCYNIEYGLWYGMPVAEGSFWPINMRSLDLKDIPYSSREGSPFQGSLEYFWLSTDNIVIATTQDEPLLVSINSANSKKFCIELDSKRIPARKTTMPKFNYTICQGPDILTTYITSRQLMLPHSPVISYNTSDISSLVWSYGSRGSREKQQLYRFLEELDQASLLPGRVQYEQQWEENVGDFKYKPQLFKELNMTLPIQFPNTGLILPVHVVCSYDSQNFLTGLRQHYFVQDTASNGTELLSIDSTEAAIWDTMNPVIYSKLNHNGNNGYSLLAEKADFPYFVQTSTNITSIHRIIWNFITVLLSHSKQVSIQSAFRAQDQQIFREIPAIVMTVNEKKCFSSLLPSALTAGLHGYPYIMSTIPGDQDIDEELFKRWLQVAVFFPGLKIPDYGIQFSNNESVAFTKSMLNLREKIAIYNIEKSLTDVENGLPLLRSLWMLDPWDYDTLKIDDEFLLGDSLLVAPILCHGQRARDVYLPNGIWISSFDHKEYEGKRWIKDLSVALSEIIYFTRKSQNS</sequence>
<dbReference type="PANTHER" id="PTHR43053">
    <property type="entry name" value="GLYCOSIDASE FAMILY 31"/>
    <property type="match status" value="1"/>
</dbReference>
<evidence type="ECO:0000256" key="1">
    <source>
        <dbReference type="SAM" id="MobiDB-lite"/>
    </source>
</evidence>
<keyword evidence="2" id="KW-0812">Transmembrane</keyword>
<keyword evidence="2" id="KW-1133">Transmembrane helix</keyword>
<evidence type="ECO:0000313" key="4">
    <source>
        <dbReference type="EMBL" id="KAK3607910.1"/>
    </source>
</evidence>
<dbReference type="EMBL" id="JAEAOA010002150">
    <property type="protein sequence ID" value="KAK3607910.1"/>
    <property type="molecule type" value="Genomic_DNA"/>
</dbReference>
<dbReference type="Proteomes" id="UP001195483">
    <property type="component" value="Unassembled WGS sequence"/>
</dbReference>
<reference evidence="4" key="3">
    <citation type="submission" date="2023-05" db="EMBL/GenBank/DDBJ databases">
        <authorList>
            <person name="Smith C.H."/>
        </authorList>
    </citation>
    <scope>NUCLEOTIDE SEQUENCE</scope>
    <source>
        <strain evidence="4">CHS0354</strain>
        <tissue evidence="4">Mantle</tissue>
    </source>
</reference>